<dbReference type="AlphaFoldDB" id="A0A5N3ZZ91"/>
<evidence type="ECO:0000256" key="8">
    <source>
        <dbReference type="ARBA" id="ARBA00023065"/>
    </source>
</evidence>
<dbReference type="Gene3D" id="1.10.287.770">
    <property type="entry name" value="YojJ-like"/>
    <property type="match status" value="1"/>
</dbReference>
<keyword evidence="5 12" id="KW-0812">Transmembrane</keyword>
<keyword evidence="4 12" id="KW-0894">Sodium channel</keyword>
<comment type="similarity">
    <text evidence="2 12">Belongs to the amiloride-sensitive sodium channel (TC 1.A.6) family.</text>
</comment>
<dbReference type="GO" id="GO:0005886">
    <property type="term" value="C:plasma membrane"/>
    <property type="evidence" value="ECO:0007669"/>
    <property type="project" value="TreeGrafter"/>
</dbReference>
<evidence type="ECO:0000256" key="12">
    <source>
        <dbReference type="RuleBase" id="RU000679"/>
    </source>
</evidence>
<keyword evidence="11 12" id="KW-0407">Ion channel</keyword>
<evidence type="ECO:0000256" key="11">
    <source>
        <dbReference type="ARBA" id="ARBA00023303"/>
    </source>
</evidence>
<evidence type="ECO:0000256" key="1">
    <source>
        <dbReference type="ARBA" id="ARBA00004141"/>
    </source>
</evidence>
<dbReference type="EMBL" id="VVIM01001386">
    <property type="protein sequence ID" value="KAB0790387.1"/>
    <property type="molecule type" value="Genomic_DNA"/>
</dbReference>
<evidence type="ECO:0000313" key="14">
    <source>
        <dbReference type="EMBL" id="KAB0790387.1"/>
    </source>
</evidence>
<evidence type="ECO:0000256" key="13">
    <source>
        <dbReference type="SAM" id="Phobius"/>
    </source>
</evidence>
<evidence type="ECO:0000256" key="5">
    <source>
        <dbReference type="ARBA" id="ARBA00022692"/>
    </source>
</evidence>
<name>A0A5N3ZZ91_PHOPY</name>
<reference evidence="14 16" key="1">
    <citation type="journal article" date="2018" name="Elife">
        <title>Firefly genomes illuminate parallel origins of bioluminescence in beetles.</title>
        <authorList>
            <person name="Fallon T.R."/>
            <person name="Lower S.E."/>
            <person name="Chang C.H."/>
            <person name="Bessho-Uehara M."/>
            <person name="Martin G.J."/>
            <person name="Bewick A.J."/>
            <person name="Behringer M."/>
            <person name="Debat H.J."/>
            <person name="Wong I."/>
            <person name="Day J.C."/>
            <person name="Suvorov A."/>
            <person name="Silva C.J."/>
            <person name="Stanger-Hall K.F."/>
            <person name="Hall D.W."/>
            <person name="Schmitz R.J."/>
            <person name="Nelson D.R."/>
            <person name="Lewis S.M."/>
            <person name="Shigenobu S."/>
            <person name="Bybee S.M."/>
            <person name="Larracuente A.M."/>
            <person name="Oba Y."/>
            <person name="Weng J.K."/>
        </authorList>
    </citation>
    <scope>NUCLEOTIDE SEQUENCE [LARGE SCALE GENOMIC DNA]</scope>
    <source>
        <strain evidence="14">1611_PpyrPB1</strain>
        <tissue evidence="14">Whole body</tissue>
    </source>
</reference>
<dbReference type="FunCoup" id="A0A5N3ZZ91">
    <property type="interactions" value="20"/>
</dbReference>
<evidence type="ECO:0000256" key="2">
    <source>
        <dbReference type="ARBA" id="ARBA00007193"/>
    </source>
</evidence>
<evidence type="ECO:0008006" key="17">
    <source>
        <dbReference type="Google" id="ProtNLM"/>
    </source>
</evidence>
<keyword evidence="8 12" id="KW-0406">Ion transport</keyword>
<feature type="transmembrane region" description="Helical" evidence="13">
    <location>
        <begin position="36"/>
        <end position="57"/>
    </location>
</feature>
<evidence type="ECO:0000256" key="3">
    <source>
        <dbReference type="ARBA" id="ARBA00022448"/>
    </source>
</evidence>
<dbReference type="InParanoid" id="A0A5N3ZZ91"/>
<keyword evidence="3 12" id="KW-0813">Transport</keyword>
<dbReference type="InterPro" id="IPR001873">
    <property type="entry name" value="ENaC"/>
</dbReference>
<dbReference type="Gene3D" id="1.10.287.820">
    <property type="entry name" value="Acid-sensing ion channel domain"/>
    <property type="match status" value="1"/>
</dbReference>
<keyword evidence="7" id="KW-0915">Sodium</keyword>
<dbReference type="Proteomes" id="UP000327044">
    <property type="component" value="Unassembled WGS sequence"/>
</dbReference>
<dbReference type="PANTHER" id="PTHR11690:SF240">
    <property type="entry name" value="PICKPOCKET 25-RELATED"/>
    <property type="match status" value="1"/>
</dbReference>
<comment type="caution">
    <text evidence="14">The sequence shown here is derived from an EMBL/GenBank/DDBJ whole genome shotgun (WGS) entry which is preliminary data.</text>
</comment>
<feature type="transmembrane region" description="Helical" evidence="13">
    <location>
        <begin position="432"/>
        <end position="458"/>
    </location>
</feature>
<keyword evidence="6 13" id="KW-1133">Transmembrane helix</keyword>
<evidence type="ECO:0000256" key="9">
    <source>
        <dbReference type="ARBA" id="ARBA00023136"/>
    </source>
</evidence>
<sequence>METSTHPTRKFASIWVEKMKLKRRIAPHEESQNLPFVKILTSFLKLFLSVSTIHGFVHVTAEKRHPSEAIIWLALIGTGVFGASILSSATWKRYQENPTVISMERDRFTWNTSFPAATICPTSKVHEDLLKGVLQNINVKNKTALEAFLRTLAEANYKNFDKVLPYYELPSEQFMKILLQLQYEFKPLVSNSGLQSNKYYLEKTITEMGICYSYNSNLAIYNSPSYREKKLWTVYTETRTLFVHPLDGEIFANVVNMSTGFHIYLHGPYEVVDIASKSLYSPDGFFLQLYLSALTIFTSQGARELAINQRKCQFYHESNLRHSPVYSYLLCRMECRITLSKRLCGCIPHFYRNLADDRVCNASGLHCLSKYSDRLITLKRDCSCYSNCDEVNYVIEDKDTREWFLGSNLQWGLKEYPRMRLRRDVIFRFTDVLVYIGGMAGLFLGCSVLSFLEIVYFFTLRLFWFVTKYETGNAVK</sequence>
<keyword evidence="10 12" id="KW-0739">Sodium transport</keyword>
<evidence type="ECO:0000256" key="6">
    <source>
        <dbReference type="ARBA" id="ARBA00022989"/>
    </source>
</evidence>
<protein>
    <recommendedName>
        <fullName evidence="17">Sodium channel protein Nach</fullName>
    </recommendedName>
</protein>
<proteinExistence type="inferred from homology"/>
<organism evidence="14 16">
    <name type="scientific">Photinus pyralis</name>
    <name type="common">Common eastern firefly</name>
    <name type="synonym">Lampyris pyralis</name>
    <dbReference type="NCBI Taxonomy" id="7054"/>
    <lineage>
        <taxon>Eukaryota</taxon>
        <taxon>Metazoa</taxon>
        <taxon>Ecdysozoa</taxon>
        <taxon>Arthropoda</taxon>
        <taxon>Hexapoda</taxon>
        <taxon>Insecta</taxon>
        <taxon>Pterygota</taxon>
        <taxon>Neoptera</taxon>
        <taxon>Endopterygota</taxon>
        <taxon>Coleoptera</taxon>
        <taxon>Polyphaga</taxon>
        <taxon>Elateriformia</taxon>
        <taxon>Elateroidea</taxon>
        <taxon>Lampyridae</taxon>
        <taxon>Lampyrinae</taxon>
        <taxon>Photinus</taxon>
    </lineage>
</organism>
<evidence type="ECO:0000256" key="7">
    <source>
        <dbReference type="ARBA" id="ARBA00023053"/>
    </source>
</evidence>
<reference evidence="14" key="2">
    <citation type="submission" date="2019-08" db="EMBL/GenBank/DDBJ databases">
        <authorList>
            <consortium name="Photinus pyralis genome working group"/>
            <person name="Fallon T.R."/>
            <person name="Sander Lower S.E."/>
            <person name="Weng J.-K."/>
        </authorList>
    </citation>
    <scope>NUCLEOTIDE SEQUENCE</scope>
    <source>
        <strain evidence="14">1611_PpyrPB1</strain>
        <tissue evidence="14">Whole body</tissue>
    </source>
</reference>
<comment type="subcellular location">
    <subcellularLocation>
        <location evidence="1">Membrane</location>
        <topology evidence="1">Multi-pass membrane protein</topology>
    </subcellularLocation>
</comment>
<dbReference type="Pfam" id="PF00858">
    <property type="entry name" value="ASC"/>
    <property type="match status" value="1"/>
</dbReference>
<keyword evidence="9 13" id="KW-0472">Membrane</keyword>
<dbReference type="EMBL" id="VVIM01000008">
    <property type="protein sequence ID" value="KAB0795236.1"/>
    <property type="molecule type" value="Genomic_DNA"/>
</dbReference>
<evidence type="ECO:0000313" key="16">
    <source>
        <dbReference type="Proteomes" id="UP000327044"/>
    </source>
</evidence>
<accession>A0A5N3ZZ91</accession>
<keyword evidence="16" id="KW-1185">Reference proteome</keyword>
<evidence type="ECO:0000256" key="4">
    <source>
        <dbReference type="ARBA" id="ARBA00022461"/>
    </source>
</evidence>
<gene>
    <name evidence="15" type="ORF">PPYR_12075</name>
    <name evidence="14" type="ORF">PPYR_15251</name>
</gene>
<evidence type="ECO:0000313" key="15">
    <source>
        <dbReference type="EMBL" id="KAB0795236.1"/>
    </source>
</evidence>
<dbReference type="PANTHER" id="PTHR11690">
    <property type="entry name" value="AMILORIDE-SENSITIVE SODIUM CHANNEL-RELATED"/>
    <property type="match status" value="1"/>
</dbReference>
<evidence type="ECO:0000256" key="10">
    <source>
        <dbReference type="ARBA" id="ARBA00023201"/>
    </source>
</evidence>
<feature type="transmembrane region" description="Helical" evidence="13">
    <location>
        <begin position="69"/>
        <end position="91"/>
    </location>
</feature>
<dbReference type="GO" id="GO:0015280">
    <property type="term" value="F:ligand-gated sodium channel activity"/>
    <property type="evidence" value="ECO:0007669"/>
    <property type="project" value="TreeGrafter"/>
</dbReference>